<keyword evidence="4" id="KW-1185">Reference proteome</keyword>
<dbReference type="InterPro" id="IPR036388">
    <property type="entry name" value="WH-like_DNA-bd_sf"/>
</dbReference>
<reference evidence="3 4" key="1">
    <citation type="submission" date="2023-08" db="EMBL/GenBank/DDBJ databases">
        <title>Complete Genome and Methylome dissection of Serratia fonticola NEB369.</title>
        <authorList>
            <person name="Fomenkov A."/>
            <person name="Roberts R.D."/>
        </authorList>
    </citation>
    <scope>NUCLEOTIDE SEQUENCE [LARGE SCALE GENOMIC DNA]</scope>
    <source>
        <strain evidence="3 4">NEB369</strain>
    </source>
</reference>
<feature type="domain" description="HTH luxR-type" evidence="2">
    <location>
        <begin position="139"/>
        <end position="196"/>
    </location>
</feature>
<proteinExistence type="predicted"/>
<accession>A0ABY9PT69</accession>
<gene>
    <name evidence="3" type="ORF">RFB13_02835</name>
</gene>
<dbReference type="SMART" id="SM00421">
    <property type="entry name" value="HTH_LUXR"/>
    <property type="match status" value="1"/>
</dbReference>
<evidence type="ECO:0000313" key="3">
    <source>
        <dbReference type="EMBL" id="WMT15301.1"/>
    </source>
</evidence>
<dbReference type="SUPFAM" id="SSF46894">
    <property type="entry name" value="C-terminal effector domain of the bipartite response regulators"/>
    <property type="match status" value="1"/>
</dbReference>
<name>A0ABY9PT69_SERFO</name>
<protein>
    <submittedName>
        <fullName evidence="3">LuxR C-terminal-related transcriptional regulator</fullName>
    </submittedName>
</protein>
<organism evidence="3 4">
    <name type="scientific">Serratia fonticola</name>
    <dbReference type="NCBI Taxonomy" id="47917"/>
    <lineage>
        <taxon>Bacteria</taxon>
        <taxon>Pseudomonadati</taxon>
        <taxon>Pseudomonadota</taxon>
        <taxon>Gammaproteobacteria</taxon>
        <taxon>Enterobacterales</taxon>
        <taxon>Yersiniaceae</taxon>
        <taxon>Serratia</taxon>
    </lineage>
</organism>
<dbReference type="EMBL" id="CP133586">
    <property type="protein sequence ID" value="WMT15301.1"/>
    <property type="molecule type" value="Genomic_DNA"/>
</dbReference>
<dbReference type="InterPro" id="IPR016032">
    <property type="entry name" value="Sig_transdc_resp-reg_C-effctor"/>
</dbReference>
<evidence type="ECO:0000259" key="2">
    <source>
        <dbReference type="SMART" id="SM00421"/>
    </source>
</evidence>
<dbReference type="Pfam" id="PF00196">
    <property type="entry name" value="GerE"/>
    <property type="match status" value="1"/>
</dbReference>
<dbReference type="InterPro" id="IPR000792">
    <property type="entry name" value="Tscrpt_reg_LuxR_C"/>
</dbReference>
<keyword evidence="1" id="KW-0238">DNA-binding</keyword>
<dbReference type="Proteomes" id="UP001235341">
    <property type="component" value="Chromosome"/>
</dbReference>
<evidence type="ECO:0000256" key="1">
    <source>
        <dbReference type="ARBA" id="ARBA00023125"/>
    </source>
</evidence>
<evidence type="ECO:0000313" key="4">
    <source>
        <dbReference type="Proteomes" id="UP001235341"/>
    </source>
</evidence>
<sequence>MSIKHATILHPCQFTRLGLGELLPSSCRVLSSEKIHQCHLHLLSVNKPSLFIISLQGSDYTVMDILSFIEIVFQESHQHRVIIILDVYRSSGLIDYLLETCARIGFIDTQNSLSSITRQINELMSNDLSEFSEYFKKVAKPLSLRERQVLNGILMEFDYKKISQVLSISPKLVGHYKRQALKKLGVRTIQSLLIPTNQLFRISPVLACTQICAQL</sequence>
<dbReference type="RefSeq" id="WP_309205823.1">
    <property type="nucleotide sequence ID" value="NZ_CP133586.1"/>
</dbReference>
<dbReference type="Gene3D" id="1.10.10.10">
    <property type="entry name" value="Winged helix-like DNA-binding domain superfamily/Winged helix DNA-binding domain"/>
    <property type="match status" value="1"/>
</dbReference>